<keyword evidence="2" id="KW-1185">Reference proteome</keyword>
<dbReference type="OrthoDB" id="1909168at2"/>
<dbReference type="EMBL" id="SRYR01000001">
    <property type="protein sequence ID" value="TGY44091.1"/>
    <property type="molecule type" value="Genomic_DNA"/>
</dbReference>
<protein>
    <submittedName>
        <fullName evidence="1">Uncharacterized protein</fullName>
    </submittedName>
</protein>
<dbReference type="AlphaFoldDB" id="A0A4S2DSN4"/>
<proteinExistence type="predicted"/>
<accession>A0A4S2DSN4</accession>
<name>A0A4S2DSN4_9CLOT</name>
<evidence type="ECO:0000313" key="1">
    <source>
        <dbReference type="EMBL" id="TGY44091.1"/>
    </source>
</evidence>
<organism evidence="1 2">
    <name type="scientific">Clostridium sartagoforme</name>
    <dbReference type="NCBI Taxonomy" id="84031"/>
    <lineage>
        <taxon>Bacteria</taxon>
        <taxon>Bacillati</taxon>
        <taxon>Bacillota</taxon>
        <taxon>Clostridia</taxon>
        <taxon>Eubacteriales</taxon>
        <taxon>Clostridiaceae</taxon>
        <taxon>Clostridium</taxon>
    </lineage>
</organism>
<dbReference type="RefSeq" id="WP_136005060.1">
    <property type="nucleotide sequence ID" value="NZ_SRYR01000001.1"/>
</dbReference>
<dbReference type="Proteomes" id="UP000306888">
    <property type="component" value="Unassembled WGS sequence"/>
</dbReference>
<gene>
    <name evidence="1" type="ORF">E5347_04545</name>
</gene>
<comment type="caution">
    <text evidence="1">The sequence shown here is derived from an EMBL/GenBank/DDBJ whole genome shotgun (WGS) entry which is preliminary data.</text>
</comment>
<reference evidence="1 2" key="1">
    <citation type="submission" date="2019-04" db="EMBL/GenBank/DDBJ databases">
        <title>Microbes associate with the intestines of laboratory mice.</title>
        <authorList>
            <person name="Navarre W."/>
            <person name="Wong E."/>
            <person name="Huang K."/>
            <person name="Tropini C."/>
            <person name="Ng K."/>
            <person name="Yu B."/>
        </authorList>
    </citation>
    <scope>NUCLEOTIDE SEQUENCE [LARGE SCALE GENOMIC DNA]</scope>
    <source>
        <strain evidence="1 2">NM50_B9-20</strain>
    </source>
</reference>
<sequence>MAYTTVYNDIVFIEGNNSNANIVGEVSSDLSFKIGAQLKNLNDVKSDMTNKAKLLGANCILNFKYGQKSRWLAIDDVAFYGNGKAGILPSTVYEELVNKVKNR</sequence>
<evidence type="ECO:0000313" key="2">
    <source>
        <dbReference type="Proteomes" id="UP000306888"/>
    </source>
</evidence>